<dbReference type="OrthoDB" id="245150at2759"/>
<comment type="similarity">
    <text evidence="1">Belongs to the VPS25 family.</text>
</comment>
<dbReference type="GO" id="GO:0000814">
    <property type="term" value="C:ESCRT II complex"/>
    <property type="evidence" value="ECO:0007669"/>
    <property type="project" value="InterPro"/>
</dbReference>
<dbReference type="GO" id="GO:0016236">
    <property type="term" value="P:macroautophagy"/>
    <property type="evidence" value="ECO:0007669"/>
    <property type="project" value="UniProtKB-ARBA"/>
</dbReference>
<evidence type="ECO:0000256" key="2">
    <source>
        <dbReference type="ARBA" id="ARBA00022448"/>
    </source>
</evidence>
<dbReference type="Gene3D" id="1.10.10.570">
    <property type="entry name" value="Winged helix' DNA-binding domain. Chain C. Domain 1"/>
    <property type="match status" value="1"/>
</dbReference>
<dbReference type="AlphaFoldDB" id="A0A317XIR1"/>
<dbReference type="GO" id="GO:0043328">
    <property type="term" value="P:protein transport to vacuole involved in ubiquitin-dependent protein catabolic process via the multivesicular body sorting pathway"/>
    <property type="evidence" value="ECO:0007669"/>
    <property type="project" value="TreeGrafter"/>
</dbReference>
<evidence type="ECO:0000256" key="1">
    <source>
        <dbReference type="ARBA" id="ARBA00009674"/>
    </source>
</evidence>
<dbReference type="InterPro" id="IPR008570">
    <property type="entry name" value="ESCRT-II_cplx_Vps25-sub"/>
</dbReference>
<dbReference type="GO" id="GO:0005198">
    <property type="term" value="F:structural molecule activity"/>
    <property type="evidence" value="ECO:0007669"/>
    <property type="project" value="TreeGrafter"/>
</dbReference>
<dbReference type="PANTHER" id="PTHR13149">
    <property type="entry name" value="VACUOLAR PROTEIN SORTING-ASSOCIATED PROTEIN VPS25"/>
    <property type="match status" value="1"/>
</dbReference>
<sequence length="226" mass="24877">METARPGQPSAPDGGSRLSLPAVHSFPPFYTLQPNPTSRSQQLSQWRSLILDFCRHYRIFTLSISPTSASAASSLSGAPGVYDAATSDSSASDPHRSLFKNSKIQRSLSTESIRTIFADLVSHKQAVWEDVPASAKSTVSGTRISVYWKTPQEWGDSIYDWIMQTGQNKSIMTLFELTRDDQVQDQEFYNLPTSILRLALKHLSTQGKAQIFAGTEAGDGEGVKFV</sequence>
<evidence type="ECO:0000313" key="5">
    <source>
        <dbReference type="EMBL" id="PWY97702.1"/>
    </source>
</evidence>
<evidence type="ECO:0000256" key="3">
    <source>
        <dbReference type="ARBA" id="ARBA00022927"/>
    </source>
</evidence>
<dbReference type="InterPro" id="IPR014041">
    <property type="entry name" value="ESCRT-II_cplx_Vps25-sub_N"/>
</dbReference>
<dbReference type="EMBL" id="KZ819203">
    <property type="protein sequence ID" value="PWY97702.1"/>
    <property type="molecule type" value="Genomic_DNA"/>
</dbReference>
<dbReference type="FunCoup" id="A0A317XIR1">
    <property type="interactions" value="232"/>
</dbReference>
<dbReference type="InterPro" id="IPR036390">
    <property type="entry name" value="WH_DNA-bd_sf"/>
</dbReference>
<keyword evidence="6" id="KW-1185">Reference proteome</keyword>
<dbReference type="Gene3D" id="1.10.10.10">
    <property type="entry name" value="Winged helix-like DNA-binding domain superfamily/Winged helix DNA-binding domain"/>
    <property type="match status" value="1"/>
</dbReference>
<dbReference type="STRING" id="1882483.A0A317XIR1"/>
<reference evidence="5 6" key="1">
    <citation type="journal article" date="2018" name="Mol. Biol. Evol.">
        <title>Broad Genomic Sampling Reveals a Smut Pathogenic Ancestry of the Fungal Clade Ustilaginomycotina.</title>
        <authorList>
            <person name="Kijpornyongpan T."/>
            <person name="Mondo S.J."/>
            <person name="Barry K."/>
            <person name="Sandor L."/>
            <person name="Lee J."/>
            <person name="Lipzen A."/>
            <person name="Pangilinan J."/>
            <person name="LaButti K."/>
            <person name="Hainaut M."/>
            <person name="Henrissat B."/>
            <person name="Grigoriev I.V."/>
            <person name="Spatafora J.W."/>
            <person name="Aime M.C."/>
        </authorList>
    </citation>
    <scope>NUCLEOTIDE SEQUENCE [LARGE SCALE GENOMIC DNA]</scope>
    <source>
        <strain evidence="5 6">MCA 3645</strain>
    </source>
</reference>
<evidence type="ECO:0000313" key="6">
    <source>
        <dbReference type="Proteomes" id="UP000246740"/>
    </source>
</evidence>
<gene>
    <name evidence="5" type="ORF">BCV70DRAFT_47645</name>
</gene>
<dbReference type="Pfam" id="PF05871">
    <property type="entry name" value="ESCRT-II"/>
    <property type="match status" value="1"/>
</dbReference>
<keyword evidence="3" id="KW-0653">Protein transport</keyword>
<proteinExistence type="inferred from homology"/>
<organism evidence="5 6">
    <name type="scientific">Testicularia cyperi</name>
    <dbReference type="NCBI Taxonomy" id="1882483"/>
    <lineage>
        <taxon>Eukaryota</taxon>
        <taxon>Fungi</taxon>
        <taxon>Dikarya</taxon>
        <taxon>Basidiomycota</taxon>
        <taxon>Ustilaginomycotina</taxon>
        <taxon>Ustilaginomycetes</taxon>
        <taxon>Ustilaginales</taxon>
        <taxon>Anthracoideaceae</taxon>
        <taxon>Testicularia</taxon>
    </lineage>
</organism>
<name>A0A317XIR1_9BASI</name>
<dbReference type="Proteomes" id="UP000246740">
    <property type="component" value="Unassembled WGS sequence"/>
</dbReference>
<dbReference type="InParanoid" id="A0A317XIR1"/>
<dbReference type="FunFam" id="1.10.10.10:FF:000141">
    <property type="entry name" value="vacuolar protein-sorting-associated protein 25"/>
    <property type="match status" value="1"/>
</dbReference>
<evidence type="ECO:0000256" key="4">
    <source>
        <dbReference type="ARBA" id="ARBA00030094"/>
    </source>
</evidence>
<dbReference type="SUPFAM" id="SSF46785">
    <property type="entry name" value="Winged helix' DNA-binding domain"/>
    <property type="match status" value="2"/>
</dbReference>
<dbReference type="GO" id="GO:0042803">
    <property type="term" value="F:protein homodimerization activity"/>
    <property type="evidence" value="ECO:0007669"/>
    <property type="project" value="TreeGrafter"/>
</dbReference>
<dbReference type="PANTHER" id="PTHR13149:SF0">
    <property type="entry name" value="VACUOLAR PROTEIN-SORTING-ASSOCIATED PROTEIN 25"/>
    <property type="match status" value="1"/>
</dbReference>
<keyword evidence="2" id="KW-0813">Transport</keyword>
<accession>A0A317XIR1</accession>
<protein>
    <recommendedName>
        <fullName evidence="4">ESCRT-II complex subunit VPS25</fullName>
    </recommendedName>
</protein>
<dbReference type="InterPro" id="IPR036388">
    <property type="entry name" value="WH-like_DNA-bd_sf"/>
</dbReference>